<reference evidence="3" key="1">
    <citation type="submission" date="2023-07" db="EMBL/GenBank/DDBJ databases">
        <title>A chromosome-level genome assembly of Lolium multiflorum.</title>
        <authorList>
            <person name="Chen Y."/>
            <person name="Copetti D."/>
            <person name="Kolliker R."/>
            <person name="Studer B."/>
        </authorList>
    </citation>
    <scope>NUCLEOTIDE SEQUENCE</scope>
    <source>
        <strain evidence="3">02402/16</strain>
        <tissue evidence="3">Leaf</tissue>
    </source>
</reference>
<protein>
    <recommendedName>
        <fullName evidence="2">Retrotransposon gag domain-containing protein</fullName>
    </recommendedName>
</protein>
<dbReference type="SUPFAM" id="SSF56672">
    <property type="entry name" value="DNA/RNA polymerases"/>
    <property type="match status" value="1"/>
</dbReference>
<feature type="region of interest" description="Disordered" evidence="1">
    <location>
        <begin position="767"/>
        <end position="802"/>
    </location>
</feature>
<accession>A0AAD8TVA9</accession>
<gene>
    <name evidence="3" type="ORF">QYE76_011417</name>
</gene>
<dbReference type="AlphaFoldDB" id="A0AAD8TVA9"/>
<evidence type="ECO:0000313" key="4">
    <source>
        <dbReference type="Proteomes" id="UP001231189"/>
    </source>
</evidence>
<organism evidence="3 4">
    <name type="scientific">Lolium multiflorum</name>
    <name type="common">Italian ryegrass</name>
    <name type="synonym">Lolium perenne subsp. multiflorum</name>
    <dbReference type="NCBI Taxonomy" id="4521"/>
    <lineage>
        <taxon>Eukaryota</taxon>
        <taxon>Viridiplantae</taxon>
        <taxon>Streptophyta</taxon>
        <taxon>Embryophyta</taxon>
        <taxon>Tracheophyta</taxon>
        <taxon>Spermatophyta</taxon>
        <taxon>Magnoliopsida</taxon>
        <taxon>Liliopsida</taxon>
        <taxon>Poales</taxon>
        <taxon>Poaceae</taxon>
        <taxon>BOP clade</taxon>
        <taxon>Pooideae</taxon>
        <taxon>Poodae</taxon>
        <taxon>Poeae</taxon>
        <taxon>Poeae Chloroplast Group 2 (Poeae type)</taxon>
        <taxon>Loliodinae</taxon>
        <taxon>Loliinae</taxon>
        <taxon>Lolium</taxon>
    </lineage>
</organism>
<dbReference type="Gene3D" id="2.40.70.10">
    <property type="entry name" value="Acid Proteases"/>
    <property type="match status" value="1"/>
</dbReference>
<dbReference type="InterPro" id="IPR043502">
    <property type="entry name" value="DNA/RNA_pol_sf"/>
</dbReference>
<dbReference type="EMBL" id="JAUUTY010000001">
    <property type="protein sequence ID" value="KAK1694720.1"/>
    <property type="molecule type" value="Genomic_DNA"/>
</dbReference>
<dbReference type="InterPro" id="IPR005162">
    <property type="entry name" value="Retrotrans_gag_dom"/>
</dbReference>
<comment type="caution">
    <text evidence="3">The sequence shown here is derived from an EMBL/GenBank/DDBJ whole genome shotgun (WGS) entry which is preliminary data.</text>
</comment>
<feature type="domain" description="Retrotransposon gag" evidence="2">
    <location>
        <begin position="81"/>
        <end position="171"/>
    </location>
</feature>
<feature type="compositionally biased region" description="Acidic residues" evidence="1">
    <location>
        <begin position="792"/>
        <end position="801"/>
    </location>
</feature>
<evidence type="ECO:0000256" key="1">
    <source>
        <dbReference type="SAM" id="MobiDB-lite"/>
    </source>
</evidence>
<dbReference type="PANTHER" id="PTHR33223">
    <property type="entry name" value="CCHC-TYPE DOMAIN-CONTAINING PROTEIN"/>
    <property type="match status" value="1"/>
</dbReference>
<evidence type="ECO:0000313" key="3">
    <source>
        <dbReference type="EMBL" id="KAK1694720.1"/>
    </source>
</evidence>
<sequence>ESFIEMLVNTLLLVGFDTLIYRKYYDTPPILVGHQDYFLAPLPGSEALLRSSLEFLFGKSTTTATVVDEAPGISMDEVRKKLFVMSLSGKAAHWYKLLKDGRSLDWKDIVPVFYSKFYPPSEIHKDRNRIYNFWPHDGESIAQAWGRLKSLMLKCPIHELPGNIIIDNFYARLSFQDKTLLDTSCSGSFTRNKEEFKWDLLDRIQENTEGWENDKGRVSGINYNYECIETFMDTDEYRNMSATYGLDSQVVANIYKAFASHFELPRKNFDKYHEPYKDKVDSPKGKCIEIKTVDHVLPEAYIEKTPFPAKMKEYSVITSVVNKSAKKPIEPEEQIKVEPAVAIVKDLVTENVEDGHIIFCEDASNIVSHPNKSMKASVPVLSVRIGDHCYYGLCDIGASISAIPYELYTEIMHEIGSCELEDIDVVIRLANRETISPIGIVRDVEVLCDCKKEKIVTKFAGESYEFNFSKFAKTPYKADLPNEDFRVEQCASIALAPSNPLQQHLENSESEVFREERDELDEIFLRQPILKHDLPVEDLGVTPPPKEDPVFDLKPLPDNLKYAYIDEKKTYPVIISAKLSDIEEERLLEILKKHRGAIGYTLDDLKGISPAICQHAINIEDGAKPVVEHQRRLIPKMKDVVRNEVLKLLEAGIIYPIADSRWVSPVHCVPKKGGITVVPNDNDELIPQRVVVGYLMEKKDAKPRLIRWVLLLQEFDLHIVDRKGADNPVADNLSRLENITYDPVPVNDSFPNEQLAVIKVSSRESPCTMVSNNKDKGPLEEDIQDPELKEEVESEDEEGVEEIPRVHPRATIASIGVISNPSNTKRSARIATGGAIPRRFLAPRTSSPSNYHPFRNLIYDRQTERTPKVVLPSGWDIDRSNIAGEMKPEAEGWGNNSKSWDSPSDMLMSRVEHNSELIRNLTYEIEDLKELVKKLVEKNPPSSPPKE</sequence>
<dbReference type="PANTHER" id="PTHR33223:SF11">
    <property type="entry name" value="ELEMENT PROTEIN, PUTATIVE-RELATED"/>
    <property type="match status" value="1"/>
</dbReference>
<name>A0AAD8TVA9_LOLMU</name>
<dbReference type="Proteomes" id="UP001231189">
    <property type="component" value="Unassembled WGS sequence"/>
</dbReference>
<dbReference type="Pfam" id="PF03732">
    <property type="entry name" value="Retrotrans_gag"/>
    <property type="match status" value="1"/>
</dbReference>
<evidence type="ECO:0000259" key="2">
    <source>
        <dbReference type="Pfam" id="PF03732"/>
    </source>
</evidence>
<dbReference type="Gene3D" id="3.10.10.10">
    <property type="entry name" value="HIV Type 1 Reverse Transcriptase, subunit A, domain 1"/>
    <property type="match status" value="1"/>
</dbReference>
<feature type="non-terminal residue" evidence="3">
    <location>
        <position position="947"/>
    </location>
</feature>
<dbReference type="InterPro" id="IPR021109">
    <property type="entry name" value="Peptidase_aspartic_dom_sf"/>
</dbReference>
<keyword evidence="4" id="KW-1185">Reference proteome</keyword>
<proteinExistence type="predicted"/>